<keyword evidence="1" id="KW-0472">Membrane</keyword>
<keyword evidence="3" id="KW-1185">Reference proteome</keyword>
<organism evidence="2 3">
    <name type="scientific">Bacillus gobiensis</name>
    <dbReference type="NCBI Taxonomy" id="1441095"/>
    <lineage>
        <taxon>Bacteria</taxon>
        <taxon>Bacillati</taxon>
        <taxon>Bacillota</taxon>
        <taxon>Bacilli</taxon>
        <taxon>Bacillales</taxon>
        <taxon>Bacillaceae</taxon>
        <taxon>Bacillus</taxon>
    </lineage>
</organism>
<dbReference type="AlphaFoldDB" id="A0A0M4FSX2"/>
<reference evidence="2 3" key="2">
    <citation type="journal article" date="2016" name="Int. J. Syst. Evol. Microbiol.">
        <title>Bacillus gobiensis sp. nov., isolated from a soil sample.</title>
        <authorList>
            <person name="Liu B."/>
            <person name="Liu G.H."/>
            <person name="Cetin S."/>
            <person name="Schumann P."/>
            <person name="Pan Z.Z."/>
            <person name="Chen Q.Q."/>
        </authorList>
    </citation>
    <scope>NUCLEOTIDE SEQUENCE [LARGE SCALE GENOMIC DNA]</scope>
    <source>
        <strain evidence="2 3">FJAT-4402</strain>
    </source>
</reference>
<proteinExistence type="predicted"/>
<gene>
    <name evidence="2" type="ORF">AM592_16570</name>
</gene>
<protein>
    <submittedName>
        <fullName evidence="2">Uncharacterized protein</fullName>
    </submittedName>
</protein>
<keyword evidence="1" id="KW-0812">Transmembrane</keyword>
<feature type="transmembrane region" description="Helical" evidence="1">
    <location>
        <begin position="40"/>
        <end position="61"/>
    </location>
</feature>
<sequence>MIQEPDGISLISFWVPFHILANIFLVIALVMYWKEKRPRNLLLAVLGLYLLIRIATFFYFVPEITDFMNTPPTGPSSVALAARADQWTTLSWLRTIGEIAVNVLLLLAITKPGKESGKTA</sequence>
<evidence type="ECO:0000256" key="1">
    <source>
        <dbReference type="SAM" id="Phobius"/>
    </source>
</evidence>
<dbReference type="Proteomes" id="UP000067625">
    <property type="component" value="Chromosome"/>
</dbReference>
<evidence type="ECO:0000313" key="3">
    <source>
        <dbReference type="Proteomes" id="UP000067625"/>
    </source>
</evidence>
<feature type="transmembrane region" description="Helical" evidence="1">
    <location>
        <begin position="13"/>
        <end position="33"/>
    </location>
</feature>
<feature type="transmembrane region" description="Helical" evidence="1">
    <location>
        <begin position="92"/>
        <end position="110"/>
    </location>
</feature>
<evidence type="ECO:0000313" key="2">
    <source>
        <dbReference type="EMBL" id="ALC83010.1"/>
    </source>
</evidence>
<dbReference type="PATRIC" id="fig|1441095.3.peg.3668"/>
<name>A0A0M4FSX2_9BACI</name>
<accession>A0A0M4FSX2</accession>
<dbReference type="OrthoDB" id="2965525at2"/>
<dbReference type="EMBL" id="CP012600">
    <property type="protein sequence ID" value="ALC83010.1"/>
    <property type="molecule type" value="Genomic_DNA"/>
</dbReference>
<dbReference type="RefSeq" id="WP_053604837.1">
    <property type="nucleotide sequence ID" value="NZ_CP012600.1"/>
</dbReference>
<reference evidence="3" key="1">
    <citation type="submission" date="2015-08" db="EMBL/GenBank/DDBJ databases">
        <title>Genome sequencing project for genomic taxonomy and phylogenomics of Bacillus-like bacteria.</title>
        <authorList>
            <person name="Liu B."/>
            <person name="Wang J."/>
            <person name="Zhu Y."/>
            <person name="Liu G."/>
            <person name="Chen Q."/>
            <person name="Chen Z."/>
            <person name="Lan J."/>
            <person name="Che J."/>
            <person name="Ge C."/>
            <person name="Shi H."/>
            <person name="Pan Z."/>
            <person name="Liu X."/>
        </authorList>
    </citation>
    <scope>NUCLEOTIDE SEQUENCE [LARGE SCALE GENOMIC DNA]</scope>
    <source>
        <strain evidence="3">FJAT-4402</strain>
    </source>
</reference>
<keyword evidence="1" id="KW-1133">Transmembrane helix</keyword>